<dbReference type="SUPFAM" id="SSF52047">
    <property type="entry name" value="RNI-like"/>
    <property type="match status" value="1"/>
</dbReference>
<comment type="caution">
    <text evidence="1">The sequence shown here is derived from an EMBL/GenBank/DDBJ whole genome shotgun (WGS) entry which is preliminary data.</text>
</comment>
<evidence type="ECO:0008006" key="3">
    <source>
        <dbReference type="Google" id="ProtNLM"/>
    </source>
</evidence>
<dbReference type="Gene3D" id="3.80.10.10">
    <property type="entry name" value="Ribonuclease Inhibitor"/>
    <property type="match status" value="1"/>
</dbReference>
<evidence type="ECO:0000313" key="1">
    <source>
        <dbReference type="EMBL" id="GJJ74249.1"/>
    </source>
</evidence>
<dbReference type="Proteomes" id="UP000827284">
    <property type="component" value="Unassembled WGS sequence"/>
</dbReference>
<gene>
    <name evidence="1" type="ORF">EMPS_06607</name>
</gene>
<protein>
    <recommendedName>
        <fullName evidence="3">F-box domain-containing protein</fullName>
    </recommendedName>
</protein>
<dbReference type="InterPro" id="IPR036047">
    <property type="entry name" value="F-box-like_dom_sf"/>
</dbReference>
<reference evidence="1" key="1">
    <citation type="submission" date="2021-11" db="EMBL/GenBank/DDBJ databases">
        <authorList>
            <person name="Herlambang A."/>
            <person name="Guo Y."/>
            <person name="Takashima Y."/>
            <person name="Nishizawa T."/>
        </authorList>
    </citation>
    <scope>NUCLEOTIDE SEQUENCE</scope>
    <source>
        <strain evidence="1">E1425</strain>
    </source>
</reference>
<sequence length="515" mass="57671">MTNIAPSVTFASVLGQTPASPLDVPEILVEISSYLSPRDVHRCLHVNRNFYTTFASVFWRYVQLGPNRQAAFVTLNSVRAHAHLVQSLNVTWNPTFFCGPYLSLNFAVLNELQIKAQIPQRPLRSYSLDKEPAAFLLRHRSMIRTLTVSNYIFGSNTLTFWKNAAQLQALSTLELDNITLNGEVLGDLVLKVFATLQSLQLAKVHFTNLKPAVLVDSESDLKKIELQGCFFDFDSLRAICRLLKISGALRVLVWGPWTMLRKKGQAPGSSAPLTGILSQGLPWNDLKRLDVCRLEGVRVKNMFEALTPGVPELTLYQISLSKEAKVALLGSFAGKLTRVNLEFCEGLESATVHDLLCSCNNLLSVSVDTPLLASSVMQSFAPWVCRQLQEWKISIEMDEGEGDDDERAGAHHMFERLSQLEQLRVLNVSSTYARLGEDVFFLTFREDQGVRCLSSLLQMKVLNVRHTRQEVGGGDWRWLLQTFRGLRSVVGLRVASGEEVAWQAALARRAIAYSR</sequence>
<dbReference type="SUPFAM" id="SSF81383">
    <property type="entry name" value="F-box domain"/>
    <property type="match status" value="1"/>
</dbReference>
<name>A0A9P3HCP0_9FUNG</name>
<dbReference type="OrthoDB" id="2347948at2759"/>
<proteinExistence type="predicted"/>
<dbReference type="EMBL" id="BQFW01000008">
    <property type="protein sequence ID" value="GJJ74249.1"/>
    <property type="molecule type" value="Genomic_DNA"/>
</dbReference>
<dbReference type="AlphaFoldDB" id="A0A9P3HCP0"/>
<evidence type="ECO:0000313" key="2">
    <source>
        <dbReference type="Proteomes" id="UP000827284"/>
    </source>
</evidence>
<reference evidence="1" key="2">
    <citation type="journal article" date="2022" name="Microbiol. Resour. Announc.">
        <title>Whole-Genome Sequence of Entomortierella parvispora E1425, a Mucoromycotan Fungus Associated with Burkholderiaceae-Related Endosymbiotic Bacteria.</title>
        <authorList>
            <person name="Herlambang A."/>
            <person name="Guo Y."/>
            <person name="Takashima Y."/>
            <person name="Narisawa K."/>
            <person name="Ohta H."/>
            <person name="Nishizawa T."/>
        </authorList>
    </citation>
    <scope>NUCLEOTIDE SEQUENCE</scope>
    <source>
        <strain evidence="1">E1425</strain>
    </source>
</reference>
<keyword evidence="2" id="KW-1185">Reference proteome</keyword>
<organism evidence="1 2">
    <name type="scientific">Entomortierella parvispora</name>
    <dbReference type="NCBI Taxonomy" id="205924"/>
    <lineage>
        <taxon>Eukaryota</taxon>
        <taxon>Fungi</taxon>
        <taxon>Fungi incertae sedis</taxon>
        <taxon>Mucoromycota</taxon>
        <taxon>Mortierellomycotina</taxon>
        <taxon>Mortierellomycetes</taxon>
        <taxon>Mortierellales</taxon>
        <taxon>Mortierellaceae</taxon>
        <taxon>Entomortierella</taxon>
    </lineage>
</organism>
<dbReference type="InterPro" id="IPR032675">
    <property type="entry name" value="LRR_dom_sf"/>
</dbReference>
<accession>A0A9P3HCP0</accession>